<reference evidence="1 2" key="1">
    <citation type="submission" date="2016-04" db="EMBL/GenBank/DDBJ databases">
        <authorList>
            <person name="Peeters C."/>
        </authorList>
    </citation>
    <scope>NUCLEOTIDE SEQUENCE [LARGE SCALE GENOMIC DNA]</scope>
    <source>
        <strain evidence="1">LMG 29311</strain>
    </source>
</reference>
<comment type="caution">
    <text evidence="1">The sequence shown here is derived from an EMBL/GenBank/DDBJ whole genome shotgun (WGS) entry which is preliminary data.</text>
</comment>
<dbReference type="Proteomes" id="UP000196218">
    <property type="component" value="Unassembled WGS sequence"/>
</dbReference>
<evidence type="ECO:0000313" key="2">
    <source>
        <dbReference type="Proteomes" id="UP000196218"/>
    </source>
</evidence>
<name>A0ABD7L8Q4_9BURK</name>
<protein>
    <submittedName>
        <fullName evidence="1">Uncharacterized protein</fullName>
    </submittedName>
</protein>
<sequence>MDVPWCVIHRIGITTIQLDCLRYLDRRRLIGMQASTSREKHQQHRHHTTNSIIFHSHSISFSMAPTKKRQNISCLLRSAISGSQDTHLMIALRHRHRPFVFASLALSPIQSIPFVIEHTFYNVRIIVSWANHHGILTIGISISHHEFDPIARQKYRPHAPLIGFRHTAEFERYRPCTSSPEFCHPSSCLPSTVLLPSSPPAIPSGSAYSIGLPIPPGYHPRPSATCSHLHHRFLFPSAQRSRIYGCTTVCNSSNWNHHYSARLSSASRP</sequence>
<evidence type="ECO:0000313" key="1">
    <source>
        <dbReference type="EMBL" id="SAJ99440.1"/>
    </source>
</evidence>
<accession>A0ABD7L8Q4</accession>
<dbReference type="EMBL" id="FKJW01000005">
    <property type="protein sequence ID" value="SAJ99440.1"/>
    <property type="molecule type" value="Genomic_DNA"/>
</dbReference>
<dbReference type="AlphaFoldDB" id="A0ABD7L8Q4"/>
<organism evidence="1 2">
    <name type="scientific">Burkholderia multivorans</name>
    <dbReference type="NCBI Taxonomy" id="87883"/>
    <lineage>
        <taxon>Bacteria</taxon>
        <taxon>Pseudomonadati</taxon>
        <taxon>Pseudomonadota</taxon>
        <taxon>Betaproteobacteria</taxon>
        <taxon>Burkholderiales</taxon>
        <taxon>Burkholderiaceae</taxon>
        <taxon>Burkholderia</taxon>
        <taxon>Burkholderia cepacia complex</taxon>
    </lineage>
</organism>
<proteinExistence type="predicted"/>
<gene>
    <name evidence="1" type="ORF">UA18_04230</name>
</gene>